<organism evidence="2 3">
    <name type="scientific">Ixodes scapularis</name>
    <name type="common">Black-legged tick</name>
    <name type="synonym">Deer tick</name>
    <dbReference type="NCBI Taxonomy" id="6945"/>
    <lineage>
        <taxon>Eukaryota</taxon>
        <taxon>Metazoa</taxon>
        <taxon>Ecdysozoa</taxon>
        <taxon>Arthropoda</taxon>
        <taxon>Chelicerata</taxon>
        <taxon>Arachnida</taxon>
        <taxon>Acari</taxon>
        <taxon>Parasitiformes</taxon>
        <taxon>Ixodida</taxon>
        <taxon>Ixodoidea</taxon>
        <taxon>Ixodidae</taxon>
        <taxon>Ixodinae</taxon>
        <taxon>Ixodes</taxon>
    </lineage>
</organism>
<keyword evidence="3" id="KW-1185">Reference proteome</keyword>
<dbReference type="EnsemblMetazoa" id="ISCW006599-RA">
    <property type="protein sequence ID" value="ISCW006599-PA"/>
    <property type="gene ID" value="ISCW006599"/>
</dbReference>
<evidence type="ECO:0000313" key="3">
    <source>
        <dbReference type="Proteomes" id="UP000001555"/>
    </source>
</evidence>
<proteinExistence type="predicted"/>
<accession>A0A1S4L0F2</accession>
<feature type="compositionally biased region" description="Pro residues" evidence="1">
    <location>
        <begin position="1"/>
        <end position="12"/>
    </location>
</feature>
<protein>
    <submittedName>
        <fullName evidence="2">Uncharacterized protein</fullName>
    </submittedName>
</protein>
<reference evidence="3" key="1">
    <citation type="submission" date="2008-03" db="EMBL/GenBank/DDBJ databases">
        <title>Annotation of Ixodes scapularis.</title>
        <authorList>
            <consortium name="Ixodes scapularis Genome Project Consortium"/>
            <person name="Caler E."/>
            <person name="Hannick L.I."/>
            <person name="Bidwell S."/>
            <person name="Joardar V."/>
            <person name="Thiagarajan M."/>
            <person name="Amedeo P."/>
            <person name="Galinsky K.J."/>
            <person name="Schobel S."/>
            <person name="Inman J."/>
            <person name="Hostetler J."/>
            <person name="Miller J."/>
            <person name="Hammond M."/>
            <person name="Megy K."/>
            <person name="Lawson D."/>
            <person name="Kodira C."/>
            <person name="Sutton G."/>
            <person name="Meyer J."/>
            <person name="Hill C.A."/>
            <person name="Birren B."/>
            <person name="Nene V."/>
            <person name="Collins F."/>
            <person name="Alarcon-Chaidez F."/>
            <person name="Wikel S."/>
            <person name="Strausberg R."/>
        </authorList>
    </citation>
    <scope>NUCLEOTIDE SEQUENCE [LARGE SCALE GENOMIC DNA]</scope>
    <source>
        <strain evidence="3">Wikel</strain>
    </source>
</reference>
<dbReference type="EMBL" id="ABJB011081906">
    <property type="status" value="NOT_ANNOTATED_CDS"/>
    <property type="molecule type" value="Genomic_DNA"/>
</dbReference>
<dbReference type="Proteomes" id="UP000001555">
    <property type="component" value="Unassembled WGS sequence"/>
</dbReference>
<dbReference type="InParanoid" id="A0A1S4L0F2"/>
<dbReference type="VEuPathDB" id="VectorBase:ISCW006599"/>
<name>A0A1S4L0F2_IXOSC</name>
<dbReference type="VEuPathDB" id="VectorBase:ISCI006599"/>
<dbReference type="AlphaFoldDB" id="A0A1S4L0F2"/>
<evidence type="ECO:0000256" key="1">
    <source>
        <dbReference type="SAM" id="MobiDB-lite"/>
    </source>
</evidence>
<reference evidence="2" key="2">
    <citation type="submission" date="2020-05" db="UniProtKB">
        <authorList>
            <consortium name="EnsemblMetazoa"/>
        </authorList>
    </citation>
    <scope>IDENTIFICATION</scope>
    <source>
        <strain evidence="2">wikel</strain>
    </source>
</reference>
<sequence length="86" mass="9504">PAEGPPLPTPDPDPADLGFASRVGAPPSCRRLDPQSVLRVSLERRRGRALEPLALVRRLSNHLRTALPLRGAQHLHSRRYGGRARF</sequence>
<feature type="region of interest" description="Disordered" evidence="1">
    <location>
        <begin position="1"/>
        <end position="31"/>
    </location>
</feature>
<evidence type="ECO:0000313" key="2">
    <source>
        <dbReference type="EnsemblMetazoa" id="ISCW006599-PA"/>
    </source>
</evidence>